<sequence>MPNNPSRNQPQRASKTQAMMSSYHTHNPLPNQCGSSLVQSIDAPLPLVWSMVRRFAHPEAYKQFIKSCTMRAGDGGIGSVREVMLISGFPAETSTERLEKLDDDMHVMMFRIIGGDINHRLVNFCSTTTLHEDEEVEGAMRRTVVIESYVVDVPVGSSEEDTCVFVDTVVGCNLRSLAKITEKMALKGQGV</sequence>
<dbReference type="InterPro" id="IPR050279">
    <property type="entry name" value="Plant_def-hormone_signal"/>
</dbReference>
<dbReference type="InterPro" id="IPR023393">
    <property type="entry name" value="START-like_dom_sf"/>
</dbReference>
<keyword evidence="7" id="KW-0539">Nucleus</keyword>
<evidence type="ECO:0000313" key="10">
    <source>
        <dbReference type="EMBL" id="KAK9267162.1"/>
    </source>
</evidence>
<name>A0AAP0R082_LIQFO</name>
<dbReference type="GO" id="GO:0038023">
    <property type="term" value="F:signaling receptor activity"/>
    <property type="evidence" value="ECO:0007669"/>
    <property type="project" value="TreeGrafter"/>
</dbReference>
<proteinExistence type="inferred from homology"/>
<dbReference type="Gene3D" id="3.30.530.20">
    <property type="match status" value="1"/>
</dbReference>
<keyword evidence="8" id="KW-0650">Protein phosphatase inhibitor</keyword>
<evidence type="ECO:0000256" key="1">
    <source>
        <dbReference type="ARBA" id="ARBA00004123"/>
    </source>
</evidence>
<evidence type="ECO:0000256" key="8">
    <source>
        <dbReference type="ARBA" id="ARBA00023272"/>
    </source>
</evidence>
<keyword evidence="11" id="KW-1185">Reference proteome</keyword>
<feature type="region of interest" description="Disordered" evidence="9">
    <location>
        <begin position="1"/>
        <end position="26"/>
    </location>
</feature>
<comment type="similarity">
    <text evidence="3">Belongs to the PYR/PYL/RCAR abscisic acid intracellular receptor family.</text>
</comment>
<evidence type="ECO:0000256" key="7">
    <source>
        <dbReference type="ARBA" id="ARBA00023242"/>
    </source>
</evidence>
<evidence type="ECO:0000256" key="6">
    <source>
        <dbReference type="ARBA" id="ARBA00023170"/>
    </source>
</evidence>
<accession>A0AAP0R082</accession>
<keyword evidence="5" id="KW-0938">Abscisic acid signaling pathway</keyword>
<dbReference type="SUPFAM" id="SSF55961">
    <property type="entry name" value="Bet v1-like"/>
    <property type="match status" value="1"/>
</dbReference>
<dbReference type="GO" id="GO:0005634">
    <property type="term" value="C:nucleus"/>
    <property type="evidence" value="ECO:0007669"/>
    <property type="project" value="UniProtKB-SubCell"/>
</dbReference>
<evidence type="ECO:0000313" key="11">
    <source>
        <dbReference type="Proteomes" id="UP001415857"/>
    </source>
</evidence>
<dbReference type="PANTHER" id="PTHR31213:SF82">
    <property type="entry name" value="ABSCISIC ACID RECEPTOR PYL11-RELATED"/>
    <property type="match status" value="1"/>
</dbReference>
<evidence type="ECO:0000256" key="2">
    <source>
        <dbReference type="ARBA" id="ARBA00004496"/>
    </source>
</evidence>
<evidence type="ECO:0000256" key="3">
    <source>
        <dbReference type="ARBA" id="ARBA00008594"/>
    </source>
</evidence>
<dbReference type="InterPro" id="IPR019587">
    <property type="entry name" value="Polyketide_cyclase/dehydratase"/>
</dbReference>
<dbReference type="GO" id="GO:0010427">
    <property type="term" value="F:abscisic acid binding"/>
    <property type="evidence" value="ECO:0007669"/>
    <property type="project" value="TreeGrafter"/>
</dbReference>
<keyword evidence="6" id="KW-0675">Receptor</keyword>
<dbReference type="GO" id="GO:0004864">
    <property type="term" value="F:protein phosphatase inhibitor activity"/>
    <property type="evidence" value="ECO:0007669"/>
    <property type="project" value="UniProtKB-KW"/>
</dbReference>
<dbReference type="AlphaFoldDB" id="A0AAP0R082"/>
<evidence type="ECO:0000256" key="4">
    <source>
        <dbReference type="ARBA" id="ARBA00022490"/>
    </source>
</evidence>
<evidence type="ECO:0000256" key="9">
    <source>
        <dbReference type="SAM" id="MobiDB-lite"/>
    </source>
</evidence>
<dbReference type="Pfam" id="PF10604">
    <property type="entry name" value="Polyketide_cyc2"/>
    <property type="match status" value="1"/>
</dbReference>
<dbReference type="PANTHER" id="PTHR31213">
    <property type="entry name" value="OS08G0374000 PROTEIN-RELATED"/>
    <property type="match status" value="1"/>
</dbReference>
<dbReference type="Proteomes" id="UP001415857">
    <property type="component" value="Unassembled WGS sequence"/>
</dbReference>
<evidence type="ECO:0000256" key="5">
    <source>
        <dbReference type="ARBA" id="ARBA00022682"/>
    </source>
</evidence>
<comment type="caution">
    <text evidence="10">The sequence shown here is derived from an EMBL/GenBank/DDBJ whole genome shotgun (WGS) entry which is preliminary data.</text>
</comment>
<dbReference type="CDD" id="cd07821">
    <property type="entry name" value="PYR_PYL_RCAR_like"/>
    <property type="match status" value="1"/>
</dbReference>
<dbReference type="GO" id="GO:0005737">
    <property type="term" value="C:cytoplasm"/>
    <property type="evidence" value="ECO:0007669"/>
    <property type="project" value="UniProtKB-SubCell"/>
</dbReference>
<dbReference type="EMBL" id="JBBPBK010000016">
    <property type="protein sequence ID" value="KAK9267162.1"/>
    <property type="molecule type" value="Genomic_DNA"/>
</dbReference>
<keyword evidence="4" id="KW-0963">Cytoplasm</keyword>
<organism evidence="10 11">
    <name type="scientific">Liquidambar formosana</name>
    <name type="common">Formosan gum</name>
    <dbReference type="NCBI Taxonomy" id="63359"/>
    <lineage>
        <taxon>Eukaryota</taxon>
        <taxon>Viridiplantae</taxon>
        <taxon>Streptophyta</taxon>
        <taxon>Embryophyta</taxon>
        <taxon>Tracheophyta</taxon>
        <taxon>Spermatophyta</taxon>
        <taxon>Magnoliopsida</taxon>
        <taxon>eudicotyledons</taxon>
        <taxon>Gunneridae</taxon>
        <taxon>Pentapetalae</taxon>
        <taxon>Saxifragales</taxon>
        <taxon>Altingiaceae</taxon>
        <taxon>Liquidambar</taxon>
    </lineage>
</organism>
<gene>
    <name evidence="10" type="ORF">L1049_009582</name>
</gene>
<comment type="subcellular location">
    <subcellularLocation>
        <location evidence="2">Cytoplasm</location>
    </subcellularLocation>
    <subcellularLocation>
        <location evidence="1">Nucleus</location>
    </subcellularLocation>
</comment>
<protein>
    <submittedName>
        <fullName evidence="10">Uncharacterized protein</fullName>
    </submittedName>
</protein>
<reference evidence="10 11" key="1">
    <citation type="journal article" date="2024" name="Plant J.">
        <title>Genome sequences and population genomics reveal climatic adaptation and genomic divergence between two closely related sweetgum species.</title>
        <authorList>
            <person name="Xu W.Q."/>
            <person name="Ren C.Q."/>
            <person name="Zhang X.Y."/>
            <person name="Comes H.P."/>
            <person name="Liu X.H."/>
            <person name="Li Y.G."/>
            <person name="Kettle C.J."/>
            <person name="Jalonen R."/>
            <person name="Gaisberger H."/>
            <person name="Ma Y.Z."/>
            <person name="Qiu Y.X."/>
        </authorList>
    </citation>
    <scope>NUCLEOTIDE SEQUENCE [LARGE SCALE GENOMIC DNA]</scope>
    <source>
        <strain evidence="10">Hangzhou</strain>
    </source>
</reference>
<dbReference type="GO" id="GO:0009738">
    <property type="term" value="P:abscisic acid-activated signaling pathway"/>
    <property type="evidence" value="ECO:0007669"/>
    <property type="project" value="UniProtKB-KW"/>
</dbReference>